<keyword evidence="1 5" id="KW-0597">Phosphoprotein</keyword>
<feature type="modified residue" description="4-aspartylphosphate" evidence="5">
    <location>
        <position position="60"/>
    </location>
</feature>
<dbReference type="Proteomes" id="UP000309454">
    <property type="component" value="Unassembled WGS sequence"/>
</dbReference>
<dbReference type="PROSITE" id="PS50110">
    <property type="entry name" value="RESPONSE_REGULATORY"/>
    <property type="match status" value="1"/>
</dbReference>
<organism evidence="8 9">
    <name type="scientific">Parvibacter caecicola</name>
    <dbReference type="NCBI Taxonomy" id="747645"/>
    <lineage>
        <taxon>Bacteria</taxon>
        <taxon>Bacillati</taxon>
        <taxon>Actinomycetota</taxon>
        <taxon>Coriobacteriia</taxon>
        <taxon>Coriobacteriales</taxon>
        <taxon>Coriobacteriaceae</taxon>
        <taxon>Parvibacter</taxon>
    </lineage>
</organism>
<gene>
    <name evidence="8" type="ORF">E5982_07590</name>
</gene>
<dbReference type="InterPro" id="IPR039420">
    <property type="entry name" value="WalR-like"/>
</dbReference>
<dbReference type="InterPro" id="IPR016032">
    <property type="entry name" value="Sig_transdc_resp-reg_C-effctor"/>
</dbReference>
<proteinExistence type="predicted"/>
<protein>
    <submittedName>
        <fullName evidence="8">Response regulator transcription factor</fullName>
    </submittedName>
</protein>
<dbReference type="AlphaFoldDB" id="A0A4T9T6H6"/>
<comment type="caution">
    <text evidence="8">The sequence shown here is derived from an EMBL/GenBank/DDBJ whole genome shotgun (WGS) entry which is preliminary data.</text>
</comment>
<feature type="domain" description="HTH luxR-type" evidence="6">
    <location>
        <begin position="148"/>
        <end position="211"/>
    </location>
</feature>
<dbReference type="PANTHER" id="PTHR43214:SF41">
    <property type="entry name" value="NITRATE_NITRITE RESPONSE REGULATOR PROTEIN NARP"/>
    <property type="match status" value="1"/>
</dbReference>
<dbReference type="CDD" id="cd06170">
    <property type="entry name" value="LuxR_C_like"/>
    <property type="match status" value="1"/>
</dbReference>
<keyword evidence="9" id="KW-1185">Reference proteome</keyword>
<reference evidence="8 9" key="1">
    <citation type="submission" date="2019-04" db="EMBL/GenBank/DDBJ databases">
        <title>Microbes associate with the intestines of laboratory mice.</title>
        <authorList>
            <person name="Navarre W."/>
            <person name="Wong E."/>
            <person name="Huang K.C."/>
            <person name="Tropini C."/>
            <person name="Ng K."/>
            <person name="Yu B."/>
        </authorList>
    </citation>
    <scope>NUCLEOTIDE SEQUENCE [LARGE SCALE GENOMIC DNA]</scope>
    <source>
        <strain evidence="8 9">NM48_B13</strain>
    </source>
</reference>
<dbReference type="InterPro" id="IPR000792">
    <property type="entry name" value="Tscrpt_reg_LuxR_C"/>
</dbReference>
<evidence type="ECO:0000313" key="9">
    <source>
        <dbReference type="Proteomes" id="UP000309454"/>
    </source>
</evidence>
<dbReference type="PRINTS" id="PR00038">
    <property type="entry name" value="HTHLUXR"/>
</dbReference>
<sequence length="211" mass="22820">MTSPKSTTLVIADDHTLLRKGIESLLSQSNPDVHIVGEAGTGAEAIEACMRLKPDVLMLDISMPDMTGTEALKVIAAKCPQTRVIMLTMHSDSLYIRECMSRGASGYILKDAVGEELNDAIATVMQGSVYLRAELAASLWTAEQRISASSGHPLLTVREYEIAQMIKAGLSNKMIAANLGVSVNTIRTHRANIMKKLNAHSVVELIKSIED</sequence>
<dbReference type="PROSITE" id="PS50043">
    <property type="entry name" value="HTH_LUXR_2"/>
    <property type="match status" value="1"/>
</dbReference>
<dbReference type="Gene3D" id="3.40.50.2300">
    <property type="match status" value="1"/>
</dbReference>
<evidence type="ECO:0000256" key="5">
    <source>
        <dbReference type="PROSITE-ProRule" id="PRU00169"/>
    </source>
</evidence>
<dbReference type="InterPro" id="IPR001789">
    <property type="entry name" value="Sig_transdc_resp-reg_receiver"/>
</dbReference>
<evidence type="ECO:0000256" key="3">
    <source>
        <dbReference type="ARBA" id="ARBA00023125"/>
    </source>
</evidence>
<dbReference type="PANTHER" id="PTHR43214">
    <property type="entry name" value="TWO-COMPONENT RESPONSE REGULATOR"/>
    <property type="match status" value="1"/>
</dbReference>
<dbReference type="GO" id="GO:0006355">
    <property type="term" value="P:regulation of DNA-templated transcription"/>
    <property type="evidence" value="ECO:0007669"/>
    <property type="project" value="InterPro"/>
</dbReference>
<dbReference type="GO" id="GO:0003677">
    <property type="term" value="F:DNA binding"/>
    <property type="evidence" value="ECO:0007669"/>
    <property type="project" value="UniProtKB-KW"/>
</dbReference>
<evidence type="ECO:0000256" key="2">
    <source>
        <dbReference type="ARBA" id="ARBA00023015"/>
    </source>
</evidence>
<evidence type="ECO:0000259" key="7">
    <source>
        <dbReference type="PROSITE" id="PS50110"/>
    </source>
</evidence>
<dbReference type="SUPFAM" id="SSF52172">
    <property type="entry name" value="CheY-like"/>
    <property type="match status" value="1"/>
</dbReference>
<dbReference type="OrthoDB" id="9808843at2"/>
<dbReference type="EMBL" id="SSTM01000005">
    <property type="protein sequence ID" value="TJW09934.1"/>
    <property type="molecule type" value="Genomic_DNA"/>
</dbReference>
<evidence type="ECO:0000313" key="8">
    <source>
        <dbReference type="EMBL" id="TJW09934.1"/>
    </source>
</evidence>
<accession>A0A4T9T6H6</accession>
<keyword evidence="4" id="KW-0804">Transcription</keyword>
<dbReference type="RefSeq" id="WP_136846001.1">
    <property type="nucleotide sequence ID" value="NZ_CAPYQC010000001.1"/>
</dbReference>
<dbReference type="Pfam" id="PF00196">
    <property type="entry name" value="GerE"/>
    <property type="match status" value="1"/>
</dbReference>
<dbReference type="Pfam" id="PF00072">
    <property type="entry name" value="Response_reg"/>
    <property type="match status" value="1"/>
</dbReference>
<dbReference type="SUPFAM" id="SSF46894">
    <property type="entry name" value="C-terminal effector domain of the bipartite response regulators"/>
    <property type="match status" value="1"/>
</dbReference>
<dbReference type="SMART" id="SM00421">
    <property type="entry name" value="HTH_LUXR"/>
    <property type="match status" value="1"/>
</dbReference>
<dbReference type="PROSITE" id="PS00622">
    <property type="entry name" value="HTH_LUXR_1"/>
    <property type="match status" value="1"/>
</dbReference>
<dbReference type="GO" id="GO:0000160">
    <property type="term" value="P:phosphorelay signal transduction system"/>
    <property type="evidence" value="ECO:0007669"/>
    <property type="project" value="InterPro"/>
</dbReference>
<feature type="domain" description="Response regulatory" evidence="7">
    <location>
        <begin position="8"/>
        <end position="125"/>
    </location>
</feature>
<evidence type="ECO:0000256" key="1">
    <source>
        <dbReference type="ARBA" id="ARBA00022553"/>
    </source>
</evidence>
<name>A0A4T9T6H6_9ACTN</name>
<dbReference type="CDD" id="cd17535">
    <property type="entry name" value="REC_NarL-like"/>
    <property type="match status" value="1"/>
</dbReference>
<evidence type="ECO:0000259" key="6">
    <source>
        <dbReference type="PROSITE" id="PS50043"/>
    </source>
</evidence>
<dbReference type="SMART" id="SM00448">
    <property type="entry name" value="REC"/>
    <property type="match status" value="1"/>
</dbReference>
<dbReference type="InterPro" id="IPR011006">
    <property type="entry name" value="CheY-like_superfamily"/>
</dbReference>
<evidence type="ECO:0000256" key="4">
    <source>
        <dbReference type="ARBA" id="ARBA00023163"/>
    </source>
</evidence>
<keyword evidence="2" id="KW-0805">Transcription regulation</keyword>
<keyword evidence="3" id="KW-0238">DNA-binding</keyword>
<dbReference type="InterPro" id="IPR058245">
    <property type="entry name" value="NreC/VraR/RcsB-like_REC"/>
</dbReference>